<dbReference type="GO" id="GO:0034515">
    <property type="term" value="C:proteasome storage granule"/>
    <property type="evidence" value="ECO:0007669"/>
    <property type="project" value="EnsemblFungi"/>
</dbReference>
<dbReference type="AlphaFoldDB" id="A0A1Y1VGC2"/>
<reference evidence="11 12" key="1">
    <citation type="submission" date="2016-08" db="EMBL/GenBank/DDBJ databases">
        <title>Genomes of anaerobic fungi encode conserved fungal cellulosomes for biomass hydrolysis.</title>
        <authorList>
            <consortium name="DOE Joint Genome Institute"/>
            <person name="Haitjema C.H."/>
            <person name="Gilmore S.P."/>
            <person name="Henske J.K."/>
            <person name="Solomon K.V."/>
            <person name="De Groot R."/>
            <person name="Kuo A."/>
            <person name="Mondo S.J."/>
            <person name="Salamov A.A."/>
            <person name="Labutti K."/>
            <person name="Zhao Z."/>
            <person name="Chiniquy J."/>
            <person name="Barry K."/>
            <person name="Brewer H.M."/>
            <person name="Purvine S.O."/>
            <person name="Wright A.T."/>
            <person name="Boxma B."/>
            <person name="Van Alen T."/>
            <person name="Hackstein J.H."/>
            <person name="Baker S.E."/>
            <person name="Grigoriev I.V."/>
            <person name="O'Malley M.A."/>
        </authorList>
    </citation>
    <scope>NUCLEOTIDE SEQUENCE [LARGE SCALE GENOMIC DNA]</scope>
    <source>
        <strain evidence="12">finn</strain>
    </source>
</reference>
<dbReference type="Pfam" id="PF12465">
    <property type="entry name" value="Pr_beta_C"/>
    <property type="match status" value="1"/>
</dbReference>
<evidence type="ECO:0000256" key="9">
    <source>
        <dbReference type="RuleBase" id="RU004203"/>
    </source>
</evidence>
<comment type="similarity">
    <text evidence="9">Belongs to the peptidase T1B family.</text>
</comment>
<evidence type="ECO:0000256" key="4">
    <source>
        <dbReference type="ARBA" id="ARBA00022698"/>
    </source>
</evidence>
<accession>A0A1Y1VGC2</accession>
<evidence type="ECO:0000256" key="8">
    <source>
        <dbReference type="PIRSR" id="PIRSR600243-1"/>
    </source>
</evidence>
<comment type="subunit">
    <text evidence="9">Component of the proteasome complex.</text>
</comment>
<dbReference type="SUPFAM" id="SSF56235">
    <property type="entry name" value="N-terminal nucleophile aminohydrolases (Ntn hydrolases)"/>
    <property type="match status" value="1"/>
</dbReference>
<dbReference type="InterPro" id="IPR000243">
    <property type="entry name" value="Pept_T1A_subB"/>
</dbReference>
<dbReference type="Pfam" id="PF00227">
    <property type="entry name" value="Proteasome"/>
    <property type="match status" value="1"/>
</dbReference>
<protein>
    <recommendedName>
        <fullName evidence="9">Proteasome subunit beta</fullName>
    </recommendedName>
</protein>
<dbReference type="InterPro" id="IPR024689">
    <property type="entry name" value="Proteasome_bsu_C"/>
</dbReference>
<dbReference type="PANTHER" id="PTHR32194:SF4">
    <property type="entry name" value="PROTEASOME SUBUNIT BETA TYPE-7"/>
    <property type="match status" value="1"/>
</dbReference>
<organism evidence="11 12">
    <name type="scientific">Piromyces finnis</name>
    <dbReference type="NCBI Taxonomy" id="1754191"/>
    <lineage>
        <taxon>Eukaryota</taxon>
        <taxon>Fungi</taxon>
        <taxon>Fungi incertae sedis</taxon>
        <taxon>Chytridiomycota</taxon>
        <taxon>Chytridiomycota incertae sedis</taxon>
        <taxon>Neocallimastigomycetes</taxon>
        <taxon>Neocallimastigales</taxon>
        <taxon>Neocallimastigaceae</taxon>
        <taxon>Piromyces</taxon>
    </lineage>
</organism>
<keyword evidence="7 9" id="KW-0539">Nucleus</keyword>
<dbReference type="OrthoDB" id="429533at2759"/>
<evidence type="ECO:0000256" key="1">
    <source>
        <dbReference type="ARBA" id="ARBA00001198"/>
    </source>
</evidence>
<gene>
    <name evidence="11" type="ORF">BCR36DRAFT_368213</name>
</gene>
<dbReference type="Proteomes" id="UP000193719">
    <property type="component" value="Unassembled WGS sequence"/>
</dbReference>
<reference evidence="11 12" key="2">
    <citation type="submission" date="2016-08" db="EMBL/GenBank/DDBJ databases">
        <title>Pervasive Adenine N6-methylation of Active Genes in Fungi.</title>
        <authorList>
            <consortium name="DOE Joint Genome Institute"/>
            <person name="Mondo S.J."/>
            <person name="Dannebaum R.O."/>
            <person name="Kuo R.C."/>
            <person name="Labutti K."/>
            <person name="Haridas S."/>
            <person name="Kuo A."/>
            <person name="Salamov A."/>
            <person name="Ahrendt S.R."/>
            <person name="Lipzen A."/>
            <person name="Sullivan W."/>
            <person name="Andreopoulos W.B."/>
            <person name="Clum A."/>
            <person name="Lindquist E."/>
            <person name="Daum C."/>
            <person name="Ramamoorthy G.K."/>
            <person name="Gryganskyi A."/>
            <person name="Culley D."/>
            <person name="Magnuson J.K."/>
            <person name="James T.Y."/>
            <person name="O'Malley M.A."/>
            <person name="Stajich J.E."/>
            <person name="Spatafora J.W."/>
            <person name="Visel A."/>
            <person name="Grigoriev I.V."/>
        </authorList>
    </citation>
    <scope>NUCLEOTIDE SEQUENCE [LARGE SCALE GENOMIC DNA]</scope>
    <source>
        <strain evidence="12">finn</strain>
    </source>
</reference>
<keyword evidence="2 9" id="KW-0963">Cytoplasm</keyword>
<dbReference type="InterPro" id="IPR023333">
    <property type="entry name" value="Proteasome_suB-type"/>
</dbReference>
<evidence type="ECO:0000256" key="5">
    <source>
        <dbReference type="ARBA" id="ARBA00022801"/>
    </source>
</evidence>
<dbReference type="InterPro" id="IPR029055">
    <property type="entry name" value="Ntn_hydrolases_N"/>
</dbReference>
<evidence type="ECO:0000313" key="12">
    <source>
        <dbReference type="Proteomes" id="UP000193719"/>
    </source>
</evidence>
<keyword evidence="4" id="KW-0888">Threonine protease</keyword>
<keyword evidence="12" id="KW-1185">Reference proteome</keyword>
<dbReference type="CDD" id="cd03763">
    <property type="entry name" value="proteasome_beta_type_7"/>
    <property type="match status" value="1"/>
</dbReference>
<dbReference type="GO" id="GO:0010499">
    <property type="term" value="P:proteasomal ubiquitin-independent protein catabolic process"/>
    <property type="evidence" value="ECO:0007669"/>
    <property type="project" value="EnsemblFungi"/>
</dbReference>
<dbReference type="STRING" id="1754191.A0A1Y1VGC2"/>
<dbReference type="FunFam" id="3.60.20.10:FF:000005">
    <property type="entry name" value="Proteasome subunit beta type-2"/>
    <property type="match status" value="1"/>
</dbReference>
<sequence>MAAKTGFNFDNYQRNLFMEYGKGNNMKLPKATKTGTTIVGLMFKDGIVLGADTRATEGPIVADKNCEKIHYIAPNMYCCGAGTAADTEMTTALISSNIELHCLNTGREARVVTAMTMLKQLLFKYQGHIGAALILGGVDCTGPHLYTIYPHGSTDKLPYVTMGSGSLAAMAVFEAKYKKDLERQEAIDLVAEAIQAGIFNDMGSGSNVDVCVLTKGKVDYLRNYIKPNVRKEKEQVYKFNIGVTPVIKESIRNLVDVVDVNEMEIDQ</sequence>
<dbReference type="InterPro" id="IPR001353">
    <property type="entry name" value="Proteasome_sua/b"/>
</dbReference>
<evidence type="ECO:0000256" key="2">
    <source>
        <dbReference type="ARBA" id="ARBA00022490"/>
    </source>
</evidence>
<comment type="caution">
    <text evidence="11">The sequence shown here is derived from an EMBL/GenBank/DDBJ whole genome shotgun (WGS) entry which is preliminary data.</text>
</comment>
<dbReference type="PROSITE" id="PS00854">
    <property type="entry name" value="PROTEASOME_BETA_1"/>
    <property type="match status" value="1"/>
</dbReference>
<comment type="function">
    <text evidence="9">Component of the proteasome, a multicatalytic proteinase complex which is characterized by its ability to cleave peptides with Arg, Phe, Tyr, Leu, and Glu adjacent to the leaving group at neutral or slightly basic pH. The proteasome has an ATP-dependent proteolytic activity.</text>
</comment>
<evidence type="ECO:0000256" key="7">
    <source>
        <dbReference type="ARBA" id="ARBA00023242"/>
    </source>
</evidence>
<keyword evidence="6 9" id="KW-0647">Proteasome</keyword>
<feature type="active site" description="Nucleophile" evidence="8">
    <location>
        <position position="36"/>
    </location>
</feature>
<dbReference type="GO" id="GO:0005634">
    <property type="term" value="C:nucleus"/>
    <property type="evidence" value="ECO:0007669"/>
    <property type="project" value="UniProtKB-SubCell"/>
</dbReference>
<evidence type="ECO:0000256" key="6">
    <source>
        <dbReference type="ARBA" id="ARBA00022942"/>
    </source>
</evidence>
<dbReference type="Gene3D" id="3.60.20.10">
    <property type="entry name" value="Glutamine Phosphoribosylpyrophosphate, subunit 1, domain 1"/>
    <property type="match status" value="1"/>
</dbReference>
<evidence type="ECO:0000256" key="3">
    <source>
        <dbReference type="ARBA" id="ARBA00022670"/>
    </source>
</evidence>
<proteinExistence type="inferred from homology"/>
<keyword evidence="5" id="KW-0378">Hydrolase</keyword>
<dbReference type="EMBL" id="MCFH01000009">
    <property type="protein sequence ID" value="ORX55476.1"/>
    <property type="molecule type" value="Genomic_DNA"/>
</dbReference>
<dbReference type="GO" id="GO:0043161">
    <property type="term" value="P:proteasome-mediated ubiquitin-dependent protein catabolic process"/>
    <property type="evidence" value="ECO:0007669"/>
    <property type="project" value="EnsemblFungi"/>
</dbReference>
<dbReference type="GO" id="GO:0004298">
    <property type="term" value="F:threonine-type endopeptidase activity"/>
    <property type="evidence" value="ECO:0007669"/>
    <property type="project" value="UniProtKB-KW"/>
</dbReference>
<dbReference type="GO" id="GO:0019774">
    <property type="term" value="C:proteasome core complex, beta-subunit complex"/>
    <property type="evidence" value="ECO:0007669"/>
    <property type="project" value="EnsemblFungi"/>
</dbReference>
<comment type="subcellular location">
    <subcellularLocation>
        <location evidence="9">Cytoplasm</location>
    </subcellularLocation>
    <subcellularLocation>
        <location evidence="9">Nucleus</location>
    </subcellularLocation>
</comment>
<evidence type="ECO:0000259" key="10">
    <source>
        <dbReference type="Pfam" id="PF12465"/>
    </source>
</evidence>
<evidence type="ECO:0000313" key="11">
    <source>
        <dbReference type="EMBL" id="ORX55476.1"/>
    </source>
</evidence>
<comment type="catalytic activity">
    <reaction evidence="1">
        <text>Cleavage of peptide bonds with very broad specificity.</text>
        <dbReference type="EC" id="3.4.25.1"/>
    </reaction>
</comment>
<name>A0A1Y1VGC2_9FUNG</name>
<dbReference type="PRINTS" id="PR00141">
    <property type="entry name" value="PROTEASOME"/>
</dbReference>
<dbReference type="PANTHER" id="PTHR32194">
    <property type="entry name" value="METALLOPROTEASE TLDD"/>
    <property type="match status" value="1"/>
</dbReference>
<feature type="domain" description="Proteasome beta subunit C-terminal" evidence="10">
    <location>
        <begin position="227"/>
        <end position="258"/>
    </location>
</feature>
<dbReference type="PROSITE" id="PS51476">
    <property type="entry name" value="PROTEASOME_BETA_2"/>
    <property type="match status" value="1"/>
</dbReference>
<keyword evidence="3" id="KW-0645">Protease</keyword>
<dbReference type="InterPro" id="IPR016050">
    <property type="entry name" value="Proteasome_bsu_CS"/>
</dbReference>